<evidence type="ECO:0000256" key="4">
    <source>
        <dbReference type="ARBA" id="ARBA00022692"/>
    </source>
</evidence>
<dbReference type="CDD" id="cd02094">
    <property type="entry name" value="P-type_ATPase_Cu-like"/>
    <property type="match status" value="1"/>
</dbReference>
<feature type="transmembrane region" description="Helical" evidence="11">
    <location>
        <begin position="695"/>
        <end position="717"/>
    </location>
</feature>
<dbReference type="Gene3D" id="3.40.50.1000">
    <property type="entry name" value="HAD superfamily/HAD-like"/>
    <property type="match status" value="1"/>
</dbReference>
<proteinExistence type="inferred from homology"/>
<dbReference type="SUPFAM" id="SSF81665">
    <property type="entry name" value="Calcium ATPase, transmembrane domain M"/>
    <property type="match status" value="1"/>
</dbReference>
<name>A0A9D1LEU1_9BURK</name>
<dbReference type="InterPro" id="IPR059000">
    <property type="entry name" value="ATPase_P-type_domA"/>
</dbReference>
<evidence type="ECO:0000313" key="13">
    <source>
        <dbReference type="EMBL" id="HIU37104.1"/>
    </source>
</evidence>
<keyword evidence="4 11" id="KW-0812">Transmembrane</keyword>
<evidence type="ECO:0000256" key="10">
    <source>
        <dbReference type="ARBA" id="ARBA00023136"/>
    </source>
</evidence>
<keyword evidence="5 11" id="KW-0479">Metal-binding</keyword>
<keyword evidence="3" id="KW-0813">Transport</keyword>
<evidence type="ECO:0000256" key="6">
    <source>
        <dbReference type="ARBA" id="ARBA00022741"/>
    </source>
</evidence>
<evidence type="ECO:0000313" key="14">
    <source>
        <dbReference type="Proteomes" id="UP000824083"/>
    </source>
</evidence>
<evidence type="ECO:0000256" key="5">
    <source>
        <dbReference type="ARBA" id="ARBA00022723"/>
    </source>
</evidence>
<dbReference type="GO" id="GO:0043682">
    <property type="term" value="F:P-type divalent copper transporter activity"/>
    <property type="evidence" value="ECO:0007669"/>
    <property type="project" value="TreeGrafter"/>
</dbReference>
<dbReference type="SUPFAM" id="SSF56784">
    <property type="entry name" value="HAD-like"/>
    <property type="match status" value="1"/>
</dbReference>
<dbReference type="InterPro" id="IPR017969">
    <property type="entry name" value="Heavy-metal-associated_CS"/>
</dbReference>
<dbReference type="PANTHER" id="PTHR43520:SF8">
    <property type="entry name" value="P-TYPE CU(+) TRANSPORTER"/>
    <property type="match status" value="1"/>
</dbReference>
<dbReference type="PRINTS" id="PR00943">
    <property type="entry name" value="CUATPASE"/>
</dbReference>
<dbReference type="InterPro" id="IPR018303">
    <property type="entry name" value="ATPase_P-typ_P_site"/>
</dbReference>
<feature type="transmembrane region" description="Helical" evidence="11">
    <location>
        <begin position="202"/>
        <end position="222"/>
    </location>
</feature>
<keyword evidence="9 11" id="KW-1133">Transmembrane helix</keyword>
<dbReference type="GO" id="GO:0005524">
    <property type="term" value="F:ATP binding"/>
    <property type="evidence" value="ECO:0007669"/>
    <property type="project" value="UniProtKB-UniRule"/>
</dbReference>
<keyword evidence="10 11" id="KW-0472">Membrane</keyword>
<evidence type="ECO:0000256" key="9">
    <source>
        <dbReference type="ARBA" id="ARBA00022989"/>
    </source>
</evidence>
<gene>
    <name evidence="13" type="ORF">IAC56_02360</name>
</gene>
<dbReference type="InterPro" id="IPR001757">
    <property type="entry name" value="P_typ_ATPase"/>
</dbReference>
<dbReference type="SFLD" id="SFLDG00002">
    <property type="entry name" value="C1.7:_P-type_atpase_like"/>
    <property type="match status" value="1"/>
</dbReference>
<evidence type="ECO:0000259" key="12">
    <source>
        <dbReference type="PROSITE" id="PS50846"/>
    </source>
</evidence>
<feature type="domain" description="HMA" evidence="12">
    <location>
        <begin position="4"/>
        <end position="73"/>
    </location>
</feature>
<dbReference type="Gene3D" id="3.40.1110.10">
    <property type="entry name" value="Calcium-transporting ATPase, cytoplasmic domain N"/>
    <property type="match status" value="1"/>
</dbReference>
<dbReference type="InterPro" id="IPR027256">
    <property type="entry name" value="P-typ_ATPase_IB"/>
</dbReference>
<evidence type="ECO:0000256" key="8">
    <source>
        <dbReference type="ARBA" id="ARBA00022967"/>
    </source>
</evidence>
<evidence type="ECO:0000256" key="7">
    <source>
        <dbReference type="ARBA" id="ARBA00022840"/>
    </source>
</evidence>
<accession>A0A9D1LEU1</accession>
<dbReference type="InterPro" id="IPR023298">
    <property type="entry name" value="ATPase_P-typ_TM_dom_sf"/>
</dbReference>
<dbReference type="InterPro" id="IPR023214">
    <property type="entry name" value="HAD_sf"/>
</dbReference>
<reference evidence="13" key="2">
    <citation type="journal article" date="2021" name="PeerJ">
        <title>Extensive microbial diversity within the chicken gut microbiome revealed by metagenomics and culture.</title>
        <authorList>
            <person name="Gilroy R."/>
            <person name="Ravi A."/>
            <person name="Getino M."/>
            <person name="Pursley I."/>
            <person name="Horton D.L."/>
            <person name="Alikhan N.F."/>
            <person name="Baker D."/>
            <person name="Gharbi K."/>
            <person name="Hall N."/>
            <person name="Watson M."/>
            <person name="Adriaenssens E.M."/>
            <person name="Foster-Nyarko E."/>
            <person name="Jarju S."/>
            <person name="Secka A."/>
            <person name="Antonio M."/>
            <person name="Oren A."/>
            <person name="Chaudhuri R.R."/>
            <person name="La Ragione R."/>
            <person name="Hildebrand F."/>
            <person name="Pallen M.J."/>
        </authorList>
    </citation>
    <scope>NUCLEOTIDE SEQUENCE</scope>
    <source>
        <strain evidence="13">7463</strain>
    </source>
</reference>
<dbReference type="InterPro" id="IPR023299">
    <property type="entry name" value="ATPase_P-typ_cyto_dom_N"/>
</dbReference>
<dbReference type="PRINTS" id="PR00119">
    <property type="entry name" value="CATATPASE"/>
</dbReference>
<dbReference type="AlphaFoldDB" id="A0A9D1LEU1"/>
<dbReference type="FunFam" id="2.70.150.10:FF:000002">
    <property type="entry name" value="Copper-transporting ATPase 1, putative"/>
    <property type="match status" value="1"/>
</dbReference>
<dbReference type="FunFam" id="3.30.70.100:FF:000001">
    <property type="entry name" value="ATPase copper transporting beta"/>
    <property type="match status" value="1"/>
</dbReference>
<dbReference type="NCBIfam" id="TIGR01525">
    <property type="entry name" value="ATPase-IB_hvy"/>
    <property type="match status" value="1"/>
</dbReference>
<dbReference type="GO" id="GO:0016887">
    <property type="term" value="F:ATP hydrolysis activity"/>
    <property type="evidence" value="ECO:0007669"/>
    <property type="project" value="InterPro"/>
</dbReference>
<comment type="subcellular location">
    <subcellularLocation>
        <location evidence="11">Cell membrane</location>
    </subcellularLocation>
    <subcellularLocation>
        <location evidence="1">Endomembrane system</location>
        <topology evidence="1">Multi-pass membrane protein</topology>
    </subcellularLocation>
</comment>
<dbReference type="InterPro" id="IPR036412">
    <property type="entry name" value="HAD-like_sf"/>
</dbReference>
<dbReference type="InterPro" id="IPR036163">
    <property type="entry name" value="HMA_dom_sf"/>
</dbReference>
<sequence>MSKVKFELAITGMHCAACSSRIERVVSKMDSVESVSVSLPTNRAQVVLKEGVSKKEGVEAVIARIEKINFGAKLNEGEDLVKEWQKENEAALQSLSEQFRLLPPMMILALALLYVSMGHMIGLPLPSWMSAESAPRIFALAQLLLVLPIMYFGAHFYRDGFSNLIQGAPNMDSLVAVGTGAAFAYSLFSTVMIFVGENAYSANLYYESCGVLIAMISIGQYMEAKSKRKAGDAIGSLMRLVPQTARKYVNGTSTVVKLEALNVGDKVLIQPGERIPVDGLVCEGASEVDQSLLTGESIPVPVTVGSTVIAGSLNGTHPLIVEISHLGNDTTLAHIIRLVRTAQSSKAPVAALADRVSFYFVPAVMVLSVLTFCAWALFSNEPISLAVKAMISVLVIACPCAMGLATPTSIMVATARGAQLGVLIKNAVALEMAGKVDVIAFDKTGTLTLGQPKVVETRLFGEYSKEDALCLAASLEARSEHPIAKAITAANQKEVIATQPTVLPGLGLVGSLQGKTVALGNASLMMRQGVDITPANEVLSNMTALAHTPLMLSVDNQLCAVIGVADTVRAESNRVLKALRQMGIRTLMISGDNKRTAQKIADELGIDEVYGEALPQDKARIITELQAQGLKVAMVGDGLNDAPALAQADVGFAVADGVDVSAQAGDVILMRHGLESVLTALRLSKAALRNIYQNLGWAFGYNILGIPVAMGVLHALWAGPMLSPMIGGTAMALSSTSVVLNALRLRFFK</sequence>
<dbReference type="Pfam" id="PF00122">
    <property type="entry name" value="E1-E2_ATPase"/>
    <property type="match status" value="1"/>
</dbReference>
<dbReference type="SFLD" id="SFLDF00027">
    <property type="entry name" value="p-type_atpase"/>
    <property type="match status" value="1"/>
</dbReference>
<dbReference type="GO" id="GO:0005886">
    <property type="term" value="C:plasma membrane"/>
    <property type="evidence" value="ECO:0007669"/>
    <property type="project" value="UniProtKB-SubCell"/>
</dbReference>
<keyword evidence="11" id="KW-1003">Cell membrane</keyword>
<dbReference type="InterPro" id="IPR008250">
    <property type="entry name" value="ATPase_P-typ_transduc_dom_A_sf"/>
</dbReference>
<dbReference type="GO" id="GO:0012505">
    <property type="term" value="C:endomembrane system"/>
    <property type="evidence" value="ECO:0007669"/>
    <property type="project" value="UniProtKB-SubCell"/>
</dbReference>
<dbReference type="Pfam" id="PF00403">
    <property type="entry name" value="HMA"/>
    <property type="match status" value="1"/>
</dbReference>
<evidence type="ECO:0000256" key="11">
    <source>
        <dbReference type="RuleBase" id="RU362081"/>
    </source>
</evidence>
<dbReference type="SFLD" id="SFLDS00003">
    <property type="entry name" value="Haloacid_Dehalogenase"/>
    <property type="match status" value="1"/>
</dbReference>
<comment type="caution">
    <text evidence="13">The sequence shown here is derived from an EMBL/GenBank/DDBJ whole genome shotgun (WGS) entry which is preliminary data.</text>
</comment>
<feature type="transmembrane region" description="Helical" evidence="11">
    <location>
        <begin position="390"/>
        <end position="415"/>
    </location>
</feature>
<dbReference type="InterPro" id="IPR044492">
    <property type="entry name" value="P_typ_ATPase_HD_dom"/>
</dbReference>
<dbReference type="InterPro" id="IPR006121">
    <property type="entry name" value="HMA_dom"/>
</dbReference>
<feature type="transmembrane region" description="Helical" evidence="11">
    <location>
        <begin position="723"/>
        <end position="743"/>
    </location>
</feature>
<organism evidence="13 14">
    <name type="scientific">Candidatus Aphodousia faecigallinarum</name>
    <dbReference type="NCBI Taxonomy" id="2840677"/>
    <lineage>
        <taxon>Bacteria</taxon>
        <taxon>Pseudomonadati</taxon>
        <taxon>Pseudomonadota</taxon>
        <taxon>Betaproteobacteria</taxon>
        <taxon>Burkholderiales</taxon>
        <taxon>Sutterellaceae</taxon>
        <taxon>Sutterellaceae incertae sedis</taxon>
        <taxon>Candidatus Aphodousia</taxon>
    </lineage>
</organism>
<feature type="transmembrane region" description="Helical" evidence="11">
    <location>
        <begin position="137"/>
        <end position="154"/>
    </location>
</feature>
<keyword evidence="6 11" id="KW-0547">Nucleotide-binding</keyword>
<dbReference type="PROSITE" id="PS01047">
    <property type="entry name" value="HMA_1"/>
    <property type="match status" value="1"/>
</dbReference>
<feature type="transmembrane region" description="Helical" evidence="11">
    <location>
        <begin position="356"/>
        <end position="378"/>
    </location>
</feature>
<dbReference type="CDD" id="cd00371">
    <property type="entry name" value="HMA"/>
    <property type="match status" value="1"/>
</dbReference>
<dbReference type="NCBIfam" id="TIGR01494">
    <property type="entry name" value="ATPase_P-type"/>
    <property type="match status" value="1"/>
</dbReference>
<evidence type="ECO:0000256" key="3">
    <source>
        <dbReference type="ARBA" id="ARBA00022448"/>
    </source>
</evidence>
<dbReference type="NCBIfam" id="TIGR01511">
    <property type="entry name" value="ATPase-IB1_Cu"/>
    <property type="match status" value="1"/>
</dbReference>
<dbReference type="SUPFAM" id="SSF55008">
    <property type="entry name" value="HMA, heavy metal-associated domain"/>
    <property type="match status" value="1"/>
</dbReference>
<keyword evidence="7 11" id="KW-0067">ATP-binding</keyword>
<dbReference type="SUPFAM" id="SSF81653">
    <property type="entry name" value="Calcium ATPase, transduction domain A"/>
    <property type="match status" value="1"/>
</dbReference>
<keyword evidence="8" id="KW-1278">Translocase</keyword>
<feature type="transmembrane region" description="Helical" evidence="11">
    <location>
        <begin position="174"/>
        <end position="196"/>
    </location>
</feature>
<dbReference type="EMBL" id="DVMY01000045">
    <property type="protein sequence ID" value="HIU37104.1"/>
    <property type="molecule type" value="Genomic_DNA"/>
</dbReference>
<reference evidence="13" key="1">
    <citation type="submission" date="2020-10" db="EMBL/GenBank/DDBJ databases">
        <authorList>
            <person name="Gilroy R."/>
        </authorList>
    </citation>
    <scope>NUCLEOTIDE SEQUENCE</scope>
    <source>
        <strain evidence="13">7463</strain>
    </source>
</reference>
<protein>
    <submittedName>
        <fullName evidence="13">Copper-translocating P-type ATPase</fullName>
    </submittedName>
</protein>
<feature type="transmembrane region" description="Helical" evidence="11">
    <location>
        <begin position="105"/>
        <end position="125"/>
    </location>
</feature>
<dbReference type="GO" id="GO:0005507">
    <property type="term" value="F:copper ion binding"/>
    <property type="evidence" value="ECO:0007669"/>
    <property type="project" value="TreeGrafter"/>
</dbReference>
<dbReference type="PROSITE" id="PS00154">
    <property type="entry name" value="ATPASE_E1_E2"/>
    <property type="match status" value="1"/>
</dbReference>
<dbReference type="PROSITE" id="PS50846">
    <property type="entry name" value="HMA_2"/>
    <property type="match status" value="1"/>
</dbReference>
<dbReference type="PANTHER" id="PTHR43520">
    <property type="entry name" value="ATP7, ISOFORM B"/>
    <property type="match status" value="1"/>
</dbReference>
<evidence type="ECO:0000256" key="1">
    <source>
        <dbReference type="ARBA" id="ARBA00004127"/>
    </source>
</evidence>
<evidence type="ECO:0000256" key="2">
    <source>
        <dbReference type="ARBA" id="ARBA00006024"/>
    </source>
</evidence>
<dbReference type="GO" id="GO:0055070">
    <property type="term" value="P:copper ion homeostasis"/>
    <property type="evidence" value="ECO:0007669"/>
    <property type="project" value="TreeGrafter"/>
</dbReference>
<dbReference type="Gene3D" id="3.30.70.100">
    <property type="match status" value="1"/>
</dbReference>
<comment type="similarity">
    <text evidence="2 11">Belongs to the cation transport ATPase (P-type) (TC 3.A.3) family. Type IB subfamily.</text>
</comment>
<dbReference type="Gene3D" id="2.70.150.10">
    <property type="entry name" value="Calcium-transporting ATPase, cytoplasmic transduction domain A"/>
    <property type="match status" value="1"/>
</dbReference>
<dbReference type="Pfam" id="PF00702">
    <property type="entry name" value="Hydrolase"/>
    <property type="match status" value="1"/>
</dbReference>
<dbReference type="Proteomes" id="UP000824083">
    <property type="component" value="Unassembled WGS sequence"/>
</dbReference>